<keyword evidence="8" id="KW-0624">Polysaccharide degradation</keyword>
<evidence type="ECO:0000256" key="5">
    <source>
        <dbReference type="ARBA" id="ARBA00023180"/>
    </source>
</evidence>
<accession>A0AAW6U6E4</accession>
<evidence type="ECO:0000256" key="1">
    <source>
        <dbReference type="ARBA" id="ARBA00004236"/>
    </source>
</evidence>
<dbReference type="AlphaFoldDB" id="A0AAW6U6E4"/>
<keyword evidence="7" id="KW-0961">Cell wall biogenesis/degradation</keyword>
<dbReference type="PANTHER" id="PTHR16631:SF17">
    <property type="entry name" value="GLUCAN ENDO-1,3-BETA-GLUCOSIDASE BTGC"/>
    <property type="match status" value="1"/>
</dbReference>
<dbReference type="InterPro" id="IPR017853">
    <property type="entry name" value="GH"/>
</dbReference>
<dbReference type="GO" id="GO:0005886">
    <property type="term" value="C:plasma membrane"/>
    <property type="evidence" value="ECO:0007669"/>
    <property type="project" value="UniProtKB-SubCell"/>
</dbReference>
<reference evidence="12" key="1">
    <citation type="submission" date="2023-05" db="EMBL/GenBank/DDBJ databases">
        <title>Mariniplasma microaerophilum sp. nov., a novel anaerobic mollicute isolated from terrestrial mud volcano, Taman Peninsula, Russia.</title>
        <authorList>
            <person name="Khomyakova M.A."/>
            <person name="Merkel A.Y."/>
            <person name="Slobodkin A.I."/>
        </authorList>
    </citation>
    <scope>NUCLEOTIDE SEQUENCE</scope>
    <source>
        <strain evidence="12">M4Ah</strain>
    </source>
</reference>
<evidence type="ECO:0000256" key="6">
    <source>
        <dbReference type="ARBA" id="ARBA00023277"/>
    </source>
</evidence>
<evidence type="ECO:0000256" key="8">
    <source>
        <dbReference type="ARBA" id="ARBA00023326"/>
    </source>
</evidence>
<dbReference type="PANTHER" id="PTHR16631">
    <property type="entry name" value="GLUCAN 1,3-BETA-GLUCOSIDASE"/>
    <property type="match status" value="1"/>
</dbReference>
<dbReference type="GO" id="GO:0071555">
    <property type="term" value="P:cell wall organization"/>
    <property type="evidence" value="ECO:0007669"/>
    <property type="project" value="UniProtKB-KW"/>
</dbReference>
<organism evidence="12 13">
    <name type="scientific">Peloplasma aerotolerans</name>
    <dbReference type="NCBI Taxonomy" id="3044389"/>
    <lineage>
        <taxon>Bacteria</taxon>
        <taxon>Bacillati</taxon>
        <taxon>Mycoplasmatota</taxon>
        <taxon>Mollicutes</taxon>
        <taxon>Acholeplasmatales</taxon>
        <taxon>Acholeplasmataceae</taxon>
        <taxon>Peloplasma</taxon>
    </lineage>
</organism>
<comment type="subcellular location">
    <subcellularLocation>
        <location evidence="1">Cell membrane</location>
    </subcellularLocation>
</comment>
<dbReference type="GO" id="GO:0042973">
    <property type="term" value="F:glucan endo-1,3-beta-D-glucosidase activity"/>
    <property type="evidence" value="ECO:0007669"/>
    <property type="project" value="TreeGrafter"/>
</dbReference>
<evidence type="ECO:0000256" key="4">
    <source>
        <dbReference type="ARBA" id="ARBA00023136"/>
    </source>
</evidence>
<comment type="caution">
    <text evidence="12">The sequence shown here is derived from an EMBL/GenBank/DDBJ whole genome shotgun (WGS) entry which is preliminary data.</text>
</comment>
<dbReference type="SUPFAM" id="SSF51445">
    <property type="entry name" value="(Trans)glycosidases"/>
    <property type="match status" value="1"/>
</dbReference>
<proteinExistence type="predicted"/>
<protein>
    <recommendedName>
        <fullName evidence="11">Endo-1,3-beta-glucanase btgC</fullName>
    </recommendedName>
    <alternativeName>
        <fullName evidence="10">Laminarinase btgC</fullName>
    </alternativeName>
</protein>
<dbReference type="GO" id="GO:0005576">
    <property type="term" value="C:extracellular region"/>
    <property type="evidence" value="ECO:0007669"/>
    <property type="project" value="TreeGrafter"/>
</dbReference>
<comment type="function">
    <text evidence="9">Glucanases play a role in cell expansion during growth, in cell-cell fusion during mating, and in spore release during sporulation. This enzyme may be involved in beta-glucan degradation. Active on laminarin and lichenan.</text>
</comment>
<keyword evidence="3" id="KW-0378">Hydrolase</keyword>
<gene>
    <name evidence="12" type="ORF">QJ521_02105</name>
</gene>
<dbReference type="GO" id="GO:0000272">
    <property type="term" value="P:polysaccharide catabolic process"/>
    <property type="evidence" value="ECO:0007669"/>
    <property type="project" value="UniProtKB-KW"/>
</dbReference>
<keyword evidence="13" id="KW-1185">Reference proteome</keyword>
<keyword evidence="5" id="KW-0325">Glycoprotein</keyword>
<evidence type="ECO:0000313" key="13">
    <source>
        <dbReference type="Proteomes" id="UP001431532"/>
    </source>
</evidence>
<name>A0AAW6U6E4_9MOLU</name>
<keyword evidence="2" id="KW-1003">Cell membrane</keyword>
<evidence type="ECO:0000256" key="7">
    <source>
        <dbReference type="ARBA" id="ARBA00023316"/>
    </source>
</evidence>
<dbReference type="Gene3D" id="3.20.20.80">
    <property type="entry name" value="Glycosidases"/>
    <property type="match status" value="1"/>
</dbReference>
<evidence type="ECO:0000256" key="11">
    <source>
        <dbReference type="ARBA" id="ARBA00043078"/>
    </source>
</evidence>
<evidence type="ECO:0000256" key="10">
    <source>
        <dbReference type="ARBA" id="ARBA00042373"/>
    </source>
</evidence>
<dbReference type="RefSeq" id="WP_282838760.1">
    <property type="nucleotide sequence ID" value="NZ_JASCXW010000003.1"/>
</dbReference>
<keyword evidence="6" id="KW-0119">Carbohydrate metabolism</keyword>
<dbReference type="GO" id="GO:0009986">
    <property type="term" value="C:cell surface"/>
    <property type="evidence" value="ECO:0007669"/>
    <property type="project" value="TreeGrafter"/>
</dbReference>
<evidence type="ECO:0000256" key="2">
    <source>
        <dbReference type="ARBA" id="ARBA00022475"/>
    </source>
</evidence>
<dbReference type="InterPro" id="IPR050732">
    <property type="entry name" value="Beta-glucan_modifiers"/>
</dbReference>
<sequence>MIPYAKAICYSGYREDQSPHADVYPSYEEVLEDLNILSKHFDYIRMYDVSEHPRTVLKVISENNIPLKVMLGVEPKGEISNPNCSWGGLHSDEEIEVNKVKNYEQLDELANLCNRYKDVVLAASVGNENTSDWHGNLMPVSTIAMHAKYLKTKTEVPVTFCEGAHNWVDKGHEIAKEVDFISIHSYPVWLKTPLKDAYELTTNDYYKNKSLYPDKQIIFTEYGWTTKANDKMNTEETNEINQKIYLEQMDLWSEENKVTMFIFEAFDEPWKGSKDPDEPEKHWGIMDIKRKPKLYATKYFK</sequence>
<evidence type="ECO:0000256" key="3">
    <source>
        <dbReference type="ARBA" id="ARBA00022801"/>
    </source>
</evidence>
<keyword evidence="4" id="KW-0472">Membrane</keyword>
<evidence type="ECO:0000313" key="12">
    <source>
        <dbReference type="EMBL" id="MDI6452345.1"/>
    </source>
</evidence>
<dbReference type="EMBL" id="JASCXW010000003">
    <property type="protein sequence ID" value="MDI6452345.1"/>
    <property type="molecule type" value="Genomic_DNA"/>
</dbReference>
<evidence type="ECO:0000256" key="9">
    <source>
        <dbReference type="ARBA" id="ARBA00037649"/>
    </source>
</evidence>
<dbReference type="Proteomes" id="UP001431532">
    <property type="component" value="Unassembled WGS sequence"/>
</dbReference>